<comment type="function">
    <text evidence="5">Methyltransferase required for the conversion of demethylmenaquinol (DMKH2) to menaquinol (MKH2).</text>
</comment>
<dbReference type="InterPro" id="IPR029063">
    <property type="entry name" value="SAM-dependent_MTases_sf"/>
</dbReference>
<dbReference type="PANTHER" id="PTHR43591">
    <property type="entry name" value="METHYLTRANSFERASE"/>
    <property type="match status" value="1"/>
</dbReference>
<gene>
    <name evidence="6" type="primary">ubiE</name>
    <name evidence="5" type="synonym">menG</name>
    <name evidence="6" type="ORF">ACFSR5_04855</name>
</gene>
<comment type="pathway">
    <text evidence="5">Quinol/quinone metabolism; menaquinone biosynthesis; menaquinol from 1,4-dihydroxy-2-naphthoate: step 2/2.</text>
</comment>
<evidence type="ECO:0000313" key="7">
    <source>
        <dbReference type="Proteomes" id="UP001597545"/>
    </source>
</evidence>
<keyword evidence="7" id="KW-1185">Reference proteome</keyword>
<keyword evidence="4 5" id="KW-0949">S-adenosyl-L-methionine</keyword>
<dbReference type="Gene3D" id="3.40.50.150">
    <property type="entry name" value="Vaccinia Virus protein VP39"/>
    <property type="match status" value="1"/>
</dbReference>
<name>A0ABW5KFD5_9SPHI</name>
<dbReference type="InterPro" id="IPR004033">
    <property type="entry name" value="UbiE/COQ5_MeTrFase"/>
</dbReference>
<dbReference type="Proteomes" id="UP001597545">
    <property type="component" value="Unassembled WGS sequence"/>
</dbReference>
<dbReference type="NCBIfam" id="NF001244">
    <property type="entry name" value="PRK00216.1-5"/>
    <property type="match status" value="1"/>
</dbReference>
<accession>A0ABW5KFD5</accession>
<keyword evidence="2 5" id="KW-0489">Methyltransferase</keyword>
<dbReference type="PROSITE" id="PS51608">
    <property type="entry name" value="SAM_MT_UBIE"/>
    <property type="match status" value="1"/>
</dbReference>
<protein>
    <recommendedName>
        <fullName evidence="5">Demethylmenaquinone methyltransferase</fullName>
        <ecNumber evidence="5">2.1.1.163</ecNumber>
    </recommendedName>
</protein>
<reference evidence="7" key="1">
    <citation type="journal article" date="2019" name="Int. J. Syst. Evol. Microbiol.">
        <title>The Global Catalogue of Microorganisms (GCM) 10K type strain sequencing project: providing services to taxonomists for standard genome sequencing and annotation.</title>
        <authorList>
            <consortium name="The Broad Institute Genomics Platform"/>
            <consortium name="The Broad Institute Genome Sequencing Center for Infectious Disease"/>
            <person name="Wu L."/>
            <person name="Ma J."/>
        </authorList>
    </citation>
    <scope>NUCLEOTIDE SEQUENCE [LARGE SCALE GENOMIC DNA]</scope>
    <source>
        <strain evidence="7">KCTC 42662</strain>
    </source>
</reference>
<evidence type="ECO:0000256" key="4">
    <source>
        <dbReference type="ARBA" id="ARBA00022691"/>
    </source>
</evidence>
<keyword evidence="3 5" id="KW-0808">Transferase</keyword>
<feature type="binding site" evidence="5">
    <location>
        <begin position="119"/>
        <end position="120"/>
    </location>
    <ligand>
        <name>S-adenosyl-L-methionine</name>
        <dbReference type="ChEBI" id="CHEBI:59789"/>
    </ligand>
</feature>
<dbReference type="EMBL" id="JBHULR010000003">
    <property type="protein sequence ID" value="MFD2546975.1"/>
    <property type="molecule type" value="Genomic_DNA"/>
</dbReference>
<dbReference type="GO" id="GO:0043770">
    <property type="term" value="F:demethylmenaquinone methyltransferase activity"/>
    <property type="evidence" value="ECO:0007669"/>
    <property type="project" value="UniProtKB-EC"/>
</dbReference>
<dbReference type="PANTHER" id="PTHR43591:SF24">
    <property type="entry name" value="2-METHOXY-6-POLYPRENYL-1,4-BENZOQUINOL METHYLASE, MITOCHONDRIAL"/>
    <property type="match status" value="1"/>
</dbReference>
<feature type="binding site" evidence="5">
    <location>
        <position position="91"/>
    </location>
    <ligand>
        <name>S-adenosyl-L-methionine</name>
        <dbReference type="ChEBI" id="CHEBI:59789"/>
    </ligand>
</feature>
<comment type="similarity">
    <text evidence="5">Belongs to the class I-like SAM-binding methyltransferase superfamily. MenG/UbiE family.</text>
</comment>
<sequence length="246" mass="28185">MNKTNQAIVPYPEKNRSKGLQVEHMFDRIAFRYDFLNRLMTLGIDKTWRRKAAICIKKHQPNRLLDIATGTGDFAFQLARLMPTSDVIGVDFSSKMIKQASRKKSEISNSDNVDFAIADAENLQFEVNTFDAVSCTFGVRNFENLERGLSNMYRVLKPGGIGVILELSEPKNLAIKLFHELYFHRFVPVLGKIITGEDKAYSYLQKSVRHFPDRKQFVGILKKAGFKNVKAKSLSFGMCTMFCFYR</sequence>
<dbReference type="HAMAP" id="MF_01813">
    <property type="entry name" value="MenG_UbiE_methyltr"/>
    <property type="match status" value="1"/>
</dbReference>
<dbReference type="Pfam" id="PF01209">
    <property type="entry name" value="Ubie_methyltran"/>
    <property type="match status" value="1"/>
</dbReference>
<organism evidence="6 7">
    <name type="scientific">Sphingobacterium suaedae</name>
    <dbReference type="NCBI Taxonomy" id="1686402"/>
    <lineage>
        <taxon>Bacteria</taxon>
        <taxon>Pseudomonadati</taxon>
        <taxon>Bacteroidota</taxon>
        <taxon>Sphingobacteriia</taxon>
        <taxon>Sphingobacteriales</taxon>
        <taxon>Sphingobacteriaceae</taxon>
        <taxon>Sphingobacterium</taxon>
    </lineage>
</organism>
<evidence type="ECO:0000256" key="1">
    <source>
        <dbReference type="ARBA" id="ARBA00022428"/>
    </source>
</evidence>
<evidence type="ECO:0000256" key="2">
    <source>
        <dbReference type="ARBA" id="ARBA00022603"/>
    </source>
</evidence>
<evidence type="ECO:0000256" key="3">
    <source>
        <dbReference type="ARBA" id="ARBA00022679"/>
    </source>
</evidence>
<dbReference type="EC" id="2.1.1.163" evidence="5"/>
<dbReference type="CDD" id="cd02440">
    <property type="entry name" value="AdoMet_MTases"/>
    <property type="match status" value="1"/>
</dbReference>
<dbReference type="NCBIfam" id="TIGR01934">
    <property type="entry name" value="MenG_MenH_UbiE"/>
    <property type="match status" value="1"/>
</dbReference>
<feature type="binding site" evidence="5">
    <location>
        <position position="71"/>
    </location>
    <ligand>
        <name>S-adenosyl-L-methionine</name>
        <dbReference type="ChEBI" id="CHEBI:59789"/>
    </ligand>
</feature>
<comment type="caution">
    <text evidence="6">The sequence shown here is derived from an EMBL/GenBank/DDBJ whole genome shotgun (WGS) entry which is preliminary data.</text>
</comment>
<comment type="catalytic activity">
    <reaction evidence="5">
        <text>a 2-demethylmenaquinol + S-adenosyl-L-methionine = a menaquinol + S-adenosyl-L-homocysteine + H(+)</text>
        <dbReference type="Rhea" id="RHEA:42640"/>
        <dbReference type="Rhea" id="RHEA-COMP:9539"/>
        <dbReference type="Rhea" id="RHEA-COMP:9563"/>
        <dbReference type="ChEBI" id="CHEBI:15378"/>
        <dbReference type="ChEBI" id="CHEBI:18151"/>
        <dbReference type="ChEBI" id="CHEBI:55437"/>
        <dbReference type="ChEBI" id="CHEBI:57856"/>
        <dbReference type="ChEBI" id="CHEBI:59789"/>
        <dbReference type="EC" id="2.1.1.163"/>
    </reaction>
</comment>
<comment type="caution">
    <text evidence="5">Lacks conserved residue(s) required for the propagation of feature annotation.</text>
</comment>
<evidence type="ECO:0000256" key="5">
    <source>
        <dbReference type="HAMAP-Rule" id="MF_01813"/>
    </source>
</evidence>
<keyword evidence="1 5" id="KW-0474">Menaquinone biosynthesis</keyword>
<proteinExistence type="inferred from homology"/>
<dbReference type="RefSeq" id="WP_380901282.1">
    <property type="nucleotide sequence ID" value="NZ_JBHUEG010000007.1"/>
</dbReference>
<dbReference type="SUPFAM" id="SSF53335">
    <property type="entry name" value="S-adenosyl-L-methionine-dependent methyltransferases"/>
    <property type="match status" value="1"/>
</dbReference>
<dbReference type="GO" id="GO:0032259">
    <property type="term" value="P:methylation"/>
    <property type="evidence" value="ECO:0007669"/>
    <property type="project" value="UniProtKB-KW"/>
</dbReference>
<dbReference type="GO" id="GO:0008425">
    <property type="term" value="F:2-methoxy-6-polyprenyl-1,4-benzoquinol methyltransferase activity"/>
    <property type="evidence" value="ECO:0007669"/>
    <property type="project" value="UniProtKB-EC"/>
</dbReference>
<evidence type="ECO:0000313" key="6">
    <source>
        <dbReference type="EMBL" id="MFD2546975.1"/>
    </source>
</evidence>